<dbReference type="GO" id="GO:0031469">
    <property type="term" value="C:bacterial microcompartment"/>
    <property type="evidence" value="ECO:0007669"/>
    <property type="project" value="UniProtKB-SubCell"/>
</dbReference>
<evidence type="ECO:0000256" key="2">
    <source>
        <dbReference type="ARBA" id="ARBA00024446"/>
    </source>
</evidence>
<dbReference type="Gene3D" id="3.30.70.1710">
    <property type="match status" value="2"/>
</dbReference>
<evidence type="ECO:0000256" key="1">
    <source>
        <dbReference type="ARBA" id="ARBA00024322"/>
    </source>
</evidence>
<dbReference type="NCBIfam" id="NF011934">
    <property type="entry name" value="PRK15405.1"/>
    <property type="match status" value="1"/>
</dbReference>
<evidence type="ECO:0000313" key="4">
    <source>
        <dbReference type="EMBL" id="VYT77993.1"/>
    </source>
</evidence>
<dbReference type="PIRSF" id="PIRSF012290">
    <property type="entry name" value="EutL_PduB"/>
    <property type="match status" value="1"/>
</dbReference>
<organism evidence="4">
    <name type="scientific">Veillonella ratti</name>
    <dbReference type="NCBI Taxonomy" id="103892"/>
    <lineage>
        <taxon>Bacteria</taxon>
        <taxon>Bacillati</taxon>
        <taxon>Bacillota</taxon>
        <taxon>Negativicutes</taxon>
        <taxon>Veillonellales</taxon>
        <taxon>Veillonellaceae</taxon>
        <taxon>Veillonella</taxon>
    </lineage>
</organism>
<dbReference type="InterPro" id="IPR030983">
    <property type="entry name" value="EutL"/>
</dbReference>
<comment type="subcellular location">
    <subcellularLocation>
        <location evidence="1">Bacterial microcompartment</location>
    </subcellularLocation>
</comment>
<dbReference type="SUPFAM" id="SSF143414">
    <property type="entry name" value="CcmK-like"/>
    <property type="match status" value="1"/>
</dbReference>
<feature type="domain" description="BMC circularly permuted" evidence="3">
    <location>
        <begin position="111"/>
        <end position="217"/>
    </location>
</feature>
<dbReference type="AlphaFoldDB" id="A0A6N2ZH60"/>
<evidence type="ECO:0000259" key="3">
    <source>
        <dbReference type="PROSITE" id="PS51931"/>
    </source>
</evidence>
<dbReference type="NCBIfam" id="TIGR04502">
    <property type="entry name" value="microcomp_EutL"/>
    <property type="match status" value="1"/>
</dbReference>
<accession>A0A6N2ZH60</accession>
<keyword evidence="2" id="KW-1283">Bacterial microcompartment</keyword>
<dbReference type="EMBL" id="CACRUX010000015">
    <property type="protein sequence ID" value="VYT77993.1"/>
    <property type="molecule type" value="Genomic_DNA"/>
</dbReference>
<sequence>MKNQRLGANVLSVQIIPNVDAGLATQLGLTSAQRSLGLITADCDDVTYVALDEATKTAEVDVVYAKSFYGGAGNASTKLAGEVIGILAGPSPAEITSGLETAVHVITEEASFISANEDGSIPYFAHVISRSGRFLSKSAEINEGEAIAYLIAPPCEAMVGLDAALKAADVRLCVFYGPPSETNFGGGLLTGSQSACKAACTAFAQAIQNVADNPLSY</sequence>
<dbReference type="PROSITE" id="PS51931">
    <property type="entry name" value="BMC_CP"/>
    <property type="match status" value="2"/>
</dbReference>
<name>A0A6N2ZH60_9FIRM</name>
<dbReference type="InterPro" id="IPR009193">
    <property type="entry name" value="EutL_PduB"/>
</dbReference>
<dbReference type="SMART" id="SM00877">
    <property type="entry name" value="BMC"/>
    <property type="match status" value="2"/>
</dbReference>
<dbReference type="CDD" id="cd07050">
    <property type="entry name" value="BMC_EutL_repeat2"/>
    <property type="match status" value="1"/>
</dbReference>
<dbReference type="InterPro" id="IPR000249">
    <property type="entry name" value="BMC_dom"/>
</dbReference>
<dbReference type="RefSeq" id="WP_021842175.1">
    <property type="nucleotide sequence ID" value="NZ_CACRUX010000015.1"/>
</dbReference>
<dbReference type="Pfam" id="PF00936">
    <property type="entry name" value="BMC"/>
    <property type="match status" value="1"/>
</dbReference>
<dbReference type="GO" id="GO:0005198">
    <property type="term" value="F:structural molecule activity"/>
    <property type="evidence" value="ECO:0007669"/>
    <property type="project" value="InterPro"/>
</dbReference>
<reference evidence="4" key="1">
    <citation type="submission" date="2019-11" db="EMBL/GenBank/DDBJ databases">
        <authorList>
            <person name="Feng L."/>
        </authorList>
    </citation>
    <scope>NUCLEOTIDE SEQUENCE</scope>
    <source>
        <strain evidence="4">VrattiLFYP33</strain>
    </source>
</reference>
<protein>
    <submittedName>
        <fullName evidence="4">Ethanolamine utilization protein EutL</fullName>
    </submittedName>
</protein>
<gene>
    <name evidence="4" type="primary">eutL</name>
    <name evidence="4" type="ORF">VRLFYP33_00512</name>
</gene>
<dbReference type="InterPro" id="IPR044870">
    <property type="entry name" value="BMC_CP"/>
</dbReference>
<proteinExistence type="predicted"/>
<feature type="domain" description="BMC circularly permuted" evidence="3">
    <location>
        <begin position="1"/>
        <end position="110"/>
    </location>
</feature>
<dbReference type="InterPro" id="IPR037233">
    <property type="entry name" value="CcmK-like_sf"/>
</dbReference>